<dbReference type="EMBL" id="JANPWB010000003">
    <property type="protein sequence ID" value="KAJ1200713.1"/>
    <property type="molecule type" value="Genomic_DNA"/>
</dbReference>
<proteinExistence type="predicted"/>
<keyword evidence="3" id="KW-1185">Reference proteome</keyword>
<evidence type="ECO:0000313" key="3">
    <source>
        <dbReference type="Proteomes" id="UP001066276"/>
    </source>
</evidence>
<dbReference type="AlphaFoldDB" id="A0AAV7VHD3"/>
<name>A0AAV7VHD3_PLEWA</name>
<sequence length="83" mass="9138">MRGFRIPPRRQCGLGSAPGLGQSGTPRGRKRVHTVAGITRDCVSADPDLFQQLGSAFRPDTRNQIQIITEAGWLSTVSTRLRY</sequence>
<dbReference type="Proteomes" id="UP001066276">
    <property type="component" value="Chromosome 2_1"/>
</dbReference>
<organism evidence="2 3">
    <name type="scientific">Pleurodeles waltl</name>
    <name type="common">Iberian ribbed newt</name>
    <dbReference type="NCBI Taxonomy" id="8319"/>
    <lineage>
        <taxon>Eukaryota</taxon>
        <taxon>Metazoa</taxon>
        <taxon>Chordata</taxon>
        <taxon>Craniata</taxon>
        <taxon>Vertebrata</taxon>
        <taxon>Euteleostomi</taxon>
        <taxon>Amphibia</taxon>
        <taxon>Batrachia</taxon>
        <taxon>Caudata</taxon>
        <taxon>Salamandroidea</taxon>
        <taxon>Salamandridae</taxon>
        <taxon>Pleurodelinae</taxon>
        <taxon>Pleurodeles</taxon>
    </lineage>
</organism>
<feature type="region of interest" description="Disordered" evidence="1">
    <location>
        <begin position="1"/>
        <end position="29"/>
    </location>
</feature>
<comment type="caution">
    <text evidence="2">The sequence shown here is derived from an EMBL/GenBank/DDBJ whole genome shotgun (WGS) entry which is preliminary data.</text>
</comment>
<protein>
    <submittedName>
        <fullName evidence="2">Uncharacterized protein</fullName>
    </submittedName>
</protein>
<gene>
    <name evidence="2" type="ORF">NDU88_004534</name>
</gene>
<accession>A0AAV7VHD3</accession>
<evidence type="ECO:0000313" key="2">
    <source>
        <dbReference type="EMBL" id="KAJ1200713.1"/>
    </source>
</evidence>
<evidence type="ECO:0000256" key="1">
    <source>
        <dbReference type="SAM" id="MobiDB-lite"/>
    </source>
</evidence>
<reference evidence="2" key="1">
    <citation type="journal article" date="2022" name="bioRxiv">
        <title>Sequencing and chromosome-scale assembly of the giantPleurodeles waltlgenome.</title>
        <authorList>
            <person name="Brown T."/>
            <person name="Elewa A."/>
            <person name="Iarovenko S."/>
            <person name="Subramanian E."/>
            <person name="Araus A.J."/>
            <person name="Petzold A."/>
            <person name="Susuki M."/>
            <person name="Suzuki K.-i.T."/>
            <person name="Hayashi T."/>
            <person name="Toyoda A."/>
            <person name="Oliveira C."/>
            <person name="Osipova E."/>
            <person name="Leigh N.D."/>
            <person name="Simon A."/>
            <person name="Yun M.H."/>
        </authorList>
    </citation>
    <scope>NUCLEOTIDE SEQUENCE</scope>
    <source>
        <strain evidence="2">20211129_DDA</strain>
        <tissue evidence="2">Liver</tissue>
    </source>
</reference>